<dbReference type="InterPro" id="IPR038765">
    <property type="entry name" value="Papain-like_cys_pep_sf"/>
</dbReference>
<dbReference type="InterPro" id="IPR000668">
    <property type="entry name" value="Peptidase_C1A_C"/>
</dbReference>
<reference evidence="2" key="1">
    <citation type="submission" date="2013-12" db="EMBL/GenBank/DDBJ databases">
        <title>The Genome Sequence of Aphanomyces invadans NJM9701.</title>
        <authorList>
            <consortium name="The Broad Institute Genomics Platform"/>
            <person name="Russ C."/>
            <person name="Tyler B."/>
            <person name="van West P."/>
            <person name="Dieguez-Uribeondo J."/>
            <person name="Young S.K."/>
            <person name="Zeng Q."/>
            <person name="Gargeya S."/>
            <person name="Fitzgerald M."/>
            <person name="Abouelleil A."/>
            <person name="Alvarado L."/>
            <person name="Chapman S.B."/>
            <person name="Gainer-Dewar J."/>
            <person name="Goldberg J."/>
            <person name="Griggs A."/>
            <person name="Gujja S."/>
            <person name="Hansen M."/>
            <person name="Howarth C."/>
            <person name="Imamovic A."/>
            <person name="Ireland A."/>
            <person name="Larimer J."/>
            <person name="McCowan C."/>
            <person name="Murphy C."/>
            <person name="Pearson M."/>
            <person name="Poon T.W."/>
            <person name="Priest M."/>
            <person name="Roberts A."/>
            <person name="Saif S."/>
            <person name="Shea T."/>
            <person name="Sykes S."/>
            <person name="Wortman J."/>
            <person name="Nusbaum C."/>
            <person name="Birren B."/>
        </authorList>
    </citation>
    <scope>NUCLEOTIDE SEQUENCE [LARGE SCALE GENOMIC DNA]</scope>
    <source>
        <strain evidence="2">NJM9701</strain>
    </source>
</reference>
<evidence type="ECO:0000259" key="1">
    <source>
        <dbReference type="Pfam" id="PF00112"/>
    </source>
</evidence>
<protein>
    <recommendedName>
        <fullName evidence="1">Peptidase C1A papain C-terminal domain-containing protein</fullName>
    </recommendedName>
</protein>
<proteinExistence type="predicted"/>
<dbReference type="GO" id="GO:0008234">
    <property type="term" value="F:cysteine-type peptidase activity"/>
    <property type="evidence" value="ECO:0007669"/>
    <property type="project" value="InterPro"/>
</dbReference>
<dbReference type="Gene3D" id="3.90.70.10">
    <property type="entry name" value="Cysteine proteinases"/>
    <property type="match status" value="1"/>
</dbReference>
<dbReference type="VEuPathDB" id="FungiDB:H310_12951"/>
<name>A0A024TG43_9STRA</name>
<gene>
    <name evidence="2" type="ORF">H310_12951</name>
</gene>
<dbReference type="GeneID" id="20090001"/>
<dbReference type="AlphaFoldDB" id="A0A024TG43"/>
<feature type="domain" description="Peptidase C1A papain C-terminal" evidence="1">
    <location>
        <begin position="114"/>
        <end position="148"/>
    </location>
</feature>
<dbReference type="GO" id="GO:0006508">
    <property type="term" value="P:proteolysis"/>
    <property type="evidence" value="ECO:0007669"/>
    <property type="project" value="InterPro"/>
</dbReference>
<dbReference type="EMBL" id="KI913996">
    <property type="protein sequence ID" value="ETV92954.1"/>
    <property type="molecule type" value="Genomic_DNA"/>
</dbReference>
<dbReference type="OrthoDB" id="63735at2759"/>
<organism evidence="2">
    <name type="scientific">Aphanomyces invadans</name>
    <dbReference type="NCBI Taxonomy" id="157072"/>
    <lineage>
        <taxon>Eukaryota</taxon>
        <taxon>Sar</taxon>
        <taxon>Stramenopiles</taxon>
        <taxon>Oomycota</taxon>
        <taxon>Saprolegniomycetes</taxon>
        <taxon>Saprolegniales</taxon>
        <taxon>Verrucalvaceae</taxon>
        <taxon>Aphanomyces</taxon>
    </lineage>
</organism>
<accession>A0A024TG43</accession>
<dbReference type="Pfam" id="PF00112">
    <property type="entry name" value="Peptidase_C1"/>
    <property type="match status" value="1"/>
</dbReference>
<dbReference type="SUPFAM" id="SSF54001">
    <property type="entry name" value="Cysteine proteinases"/>
    <property type="match status" value="1"/>
</dbReference>
<dbReference type="RefSeq" id="XP_008878475.1">
    <property type="nucleotide sequence ID" value="XM_008880253.1"/>
</dbReference>
<sequence length="150" mass="16403">MSQHSEVSLVCDNCEGFAVDLLVMVYQLASATKHSVLPAEWSKWENDTFQRYDKLAIEETRVTSTAKPRSTTQPPLCSVDASCIRDDLGGCLRRSAFRAVLMAALNASNVKVVSMNWTTAKCINPVRDQMQCVSCWAFSAVGAAEPAHAS</sequence>
<evidence type="ECO:0000313" key="2">
    <source>
        <dbReference type="EMBL" id="ETV92954.1"/>
    </source>
</evidence>